<dbReference type="SMART" id="SM00450">
    <property type="entry name" value="RHOD"/>
    <property type="match status" value="1"/>
</dbReference>
<sequence length="116" mass="12929">MLKILGLRFGKKGKTFDISKDEALKLLESDNTLVLDVRTPKEIIAVPSLVEDAIMIDYEGKNFENEIKKLDKNKTYVVVCTRGNYARGACITMEKNGFKSMKSLKGGLNSFNSCST</sequence>
<dbReference type="InterPro" id="IPR050229">
    <property type="entry name" value="GlpE_sulfurtransferase"/>
</dbReference>
<reference evidence="2 3" key="1">
    <citation type="submission" date="2018-08" db="EMBL/GenBank/DDBJ databases">
        <title>Draft genome sequence of Psychrilyobacter sp. strain SD5 isolated from Black Sea water.</title>
        <authorList>
            <person name="Yadav S."/>
            <person name="Villanueva L."/>
            <person name="Damste J.S.S."/>
        </authorList>
    </citation>
    <scope>NUCLEOTIDE SEQUENCE [LARGE SCALE GENOMIC DNA]</scope>
    <source>
        <strain evidence="2 3">SD5</strain>
    </source>
</reference>
<evidence type="ECO:0000313" key="2">
    <source>
        <dbReference type="EMBL" id="REI41166.1"/>
    </source>
</evidence>
<name>A0ABX9KGS1_9FUSO</name>
<gene>
    <name evidence="2" type="ORF">DYH56_08055</name>
</gene>
<organism evidence="2 3">
    <name type="scientific">Psychrilyobacter piezotolerans</name>
    <dbReference type="NCBI Taxonomy" id="2293438"/>
    <lineage>
        <taxon>Bacteria</taxon>
        <taxon>Fusobacteriati</taxon>
        <taxon>Fusobacteriota</taxon>
        <taxon>Fusobacteriia</taxon>
        <taxon>Fusobacteriales</taxon>
        <taxon>Fusobacteriaceae</taxon>
        <taxon>Psychrilyobacter</taxon>
    </lineage>
</organism>
<dbReference type="InterPro" id="IPR001763">
    <property type="entry name" value="Rhodanese-like_dom"/>
</dbReference>
<dbReference type="Proteomes" id="UP000263486">
    <property type="component" value="Unassembled WGS sequence"/>
</dbReference>
<dbReference type="Pfam" id="PF00581">
    <property type="entry name" value="Rhodanese"/>
    <property type="match status" value="1"/>
</dbReference>
<evidence type="ECO:0000313" key="3">
    <source>
        <dbReference type="Proteomes" id="UP000263486"/>
    </source>
</evidence>
<proteinExistence type="predicted"/>
<dbReference type="PANTHER" id="PTHR43031:SF1">
    <property type="entry name" value="PYRIDINE NUCLEOTIDE-DISULPHIDE OXIDOREDUCTASE"/>
    <property type="match status" value="1"/>
</dbReference>
<dbReference type="EMBL" id="QUAJ01000012">
    <property type="protein sequence ID" value="REI41166.1"/>
    <property type="molecule type" value="Genomic_DNA"/>
</dbReference>
<accession>A0ABX9KGS1</accession>
<protein>
    <submittedName>
        <fullName evidence="2">Rhodanese-like domain-containing protein</fullName>
    </submittedName>
</protein>
<dbReference type="PANTHER" id="PTHR43031">
    <property type="entry name" value="FAD-DEPENDENT OXIDOREDUCTASE"/>
    <property type="match status" value="1"/>
</dbReference>
<evidence type="ECO:0000259" key="1">
    <source>
        <dbReference type="PROSITE" id="PS50206"/>
    </source>
</evidence>
<dbReference type="RefSeq" id="WP_114642337.1">
    <property type="nucleotide sequence ID" value="NZ_JAACIO010000013.1"/>
</dbReference>
<dbReference type="Gene3D" id="3.40.250.10">
    <property type="entry name" value="Rhodanese-like domain"/>
    <property type="match status" value="1"/>
</dbReference>
<dbReference type="InterPro" id="IPR036873">
    <property type="entry name" value="Rhodanese-like_dom_sf"/>
</dbReference>
<dbReference type="SUPFAM" id="SSF52821">
    <property type="entry name" value="Rhodanese/Cell cycle control phosphatase"/>
    <property type="match status" value="1"/>
</dbReference>
<dbReference type="PROSITE" id="PS50206">
    <property type="entry name" value="RHODANESE_3"/>
    <property type="match status" value="1"/>
</dbReference>
<dbReference type="CDD" id="cd00158">
    <property type="entry name" value="RHOD"/>
    <property type="match status" value="1"/>
</dbReference>
<keyword evidence="3" id="KW-1185">Reference proteome</keyword>
<feature type="domain" description="Rhodanese" evidence="1">
    <location>
        <begin position="28"/>
        <end position="113"/>
    </location>
</feature>
<comment type="caution">
    <text evidence="2">The sequence shown here is derived from an EMBL/GenBank/DDBJ whole genome shotgun (WGS) entry which is preliminary data.</text>
</comment>